<comment type="caution">
    <text evidence="3">The sequence shown here is derived from an EMBL/GenBank/DDBJ whole genome shotgun (WGS) entry which is preliminary data.</text>
</comment>
<organism evidence="3 4">
    <name type="scientific">Pseudomonas aeruginosa</name>
    <dbReference type="NCBI Taxonomy" id="287"/>
    <lineage>
        <taxon>Bacteria</taxon>
        <taxon>Pseudomonadati</taxon>
        <taxon>Pseudomonadota</taxon>
        <taxon>Gammaproteobacteria</taxon>
        <taxon>Pseudomonadales</taxon>
        <taxon>Pseudomonadaceae</taxon>
        <taxon>Pseudomonas</taxon>
    </lineage>
</organism>
<sequence>AMGLGITLVCMQHAYAYLESGALVRVLPDWYVDAGNTSLYYAANKLLPAKTRVFVDFVVDYFRRQDLARRFSAFPTG</sequence>
<dbReference type="Gene3D" id="3.40.190.290">
    <property type="match status" value="1"/>
</dbReference>
<dbReference type="GO" id="GO:0006351">
    <property type="term" value="P:DNA-templated transcription"/>
    <property type="evidence" value="ECO:0007669"/>
    <property type="project" value="TreeGrafter"/>
</dbReference>
<evidence type="ECO:0000313" key="4">
    <source>
        <dbReference type="Proteomes" id="UP000253594"/>
    </source>
</evidence>
<dbReference type="Proteomes" id="UP000253594">
    <property type="component" value="Unassembled WGS sequence"/>
</dbReference>
<dbReference type="EMBL" id="QORE01001515">
    <property type="protein sequence ID" value="RCI71253.1"/>
    <property type="molecule type" value="Genomic_DNA"/>
</dbReference>
<feature type="domain" description="LysR substrate-binding" evidence="2">
    <location>
        <begin position="2"/>
        <end position="62"/>
    </location>
</feature>
<feature type="non-terminal residue" evidence="3">
    <location>
        <position position="1"/>
    </location>
</feature>
<evidence type="ECO:0000259" key="2">
    <source>
        <dbReference type="Pfam" id="PF03466"/>
    </source>
</evidence>
<gene>
    <name evidence="3" type="ORF">DT376_30135</name>
</gene>
<dbReference type="InterPro" id="IPR058163">
    <property type="entry name" value="LysR-type_TF_proteobact-type"/>
</dbReference>
<dbReference type="SUPFAM" id="SSF53850">
    <property type="entry name" value="Periplasmic binding protein-like II"/>
    <property type="match status" value="1"/>
</dbReference>
<dbReference type="GO" id="GO:0003700">
    <property type="term" value="F:DNA-binding transcription factor activity"/>
    <property type="evidence" value="ECO:0007669"/>
    <property type="project" value="TreeGrafter"/>
</dbReference>
<reference evidence="3 4" key="1">
    <citation type="submission" date="2018-07" db="EMBL/GenBank/DDBJ databases">
        <title>Mechanisms of high-level aminoglycoside resistance among Gram-negative pathogens in Brazil.</title>
        <authorList>
            <person name="Ballaben A.S."/>
            <person name="Darini A.L.C."/>
            <person name="Doi Y."/>
        </authorList>
    </citation>
    <scope>NUCLEOTIDE SEQUENCE [LARGE SCALE GENOMIC DNA]</scope>
    <source>
        <strain evidence="3 4">B2-305</strain>
    </source>
</reference>
<dbReference type="Pfam" id="PF03466">
    <property type="entry name" value="LysR_substrate"/>
    <property type="match status" value="1"/>
</dbReference>
<evidence type="ECO:0000313" key="3">
    <source>
        <dbReference type="EMBL" id="RCI71253.1"/>
    </source>
</evidence>
<dbReference type="AlphaFoldDB" id="A0A367M2U5"/>
<evidence type="ECO:0000256" key="1">
    <source>
        <dbReference type="ARBA" id="ARBA00009437"/>
    </source>
</evidence>
<dbReference type="PANTHER" id="PTHR30537">
    <property type="entry name" value="HTH-TYPE TRANSCRIPTIONAL REGULATOR"/>
    <property type="match status" value="1"/>
</dbReference>
<name>A0A367M2U5_PSEAI</name>
<dbReference type="InterPro" id="IPR005119">
    <property type="entry name" value="LysR_subst-bd"/>
</dbReference>
<comment type="similarity">
    <text evidence="1">Belongs to the LysR transcriptional regulatory family.</text>
</comment>
<dbReference type="PANTHER" id="PTHR30537:SF72">
    <property type="entry name" value="LYSR FAMILY TRANSCRIPTIONAL REGULATOR"/>
    <property type="match status" value="1"/>
</dbReference>
<accession>A0A367M2U5</accession>
<protein>
    <submittedName>
        <fullName evidence="3">LysR family transcriptional regulator</fullName>
    </submittedName>
</protein>
<proteinExistence type="inferred from homology"/>
<dbReference type="GO" id="GO:0043565">
    <property type="term" value="F:sequence-specific DNA binding"/>
    <property type="evidence" value="ECO:0007669"/>
    <property type="project" value="TreeGrafter"/>
</dbReference>